<dbReference type="AlphaFoldDB" id="A0A8S1VPA6"/>
<keyword evidence="1" id="KW-0175">Coiled coil</keyword>
<gene>
    <name evidence="2" type="ORF">POCTA_138.1.T0710080</name>
</gene>
<proteinExistence type="predicted"/>
<name>A0A8S1VPA6_PAROT</name>
<dbReference type="Proteomes" id="UP000683925">
    <property type="component" value="Unassembled WGS sequence"/>
</dbReference>
<keyword evidence="3" id="KW-1185">Reference proteome</keyword>
<dbReference type="EMBL" id="CAJJDP010000070">
    <property type="protein sequence ID" value="CAD8178481.1"/>
    <property type="molecule type" value="Genomic_DNA"/>
</dbReference>
<evidence type="ECO:0000256" key="1">
    <source>
        <dbReference type="SAM" id="Coils"/>
    </source>
</evidence>
<feature type="coiled-coil region" evidence="1">
    <location>
        <begin position="136"/>
        <end position="262"/>
    </location>
</feature>
<dbReference type="OMA" id="CQINDNQ"/>
<reference evidence="2" key="1">
    <citation type="submission" date="2021-01" db="EMBL/GenBank/DDBJ databases">
        <authorList>
            <consortium name="Genoscope - CEA"/>
            <person name="William W."/>
        </authorList>
    </citation>
    <scope>NUCLEOTIDE SEQUENCE</scope>
</reference>
<dbReference type="OrthoDB" id="311614at2759"/>
<protein>
    <submittedName>
        <fullName evidence="2">Uncharacterized protein</fullName>
    </submittedName>
</protein>
<evidence type="ECO:0000313" key="3">
    <source>
        <dbReference type="Proteomes" id="UP000683925"/>
    </source>
</evidence>
<accession>A0A8S1VPA6</accession>
<comment type="caution">
    <text evidence="2">The sequence shown here is derived from an EMBL/GenBank/DDBJ whole genome shotgun (WGS) entry which is preliminary data.</text>
</comment>
<organism evidence="2 3">
    <name type="scientific">Paramecium octaurelia</name>
    <dbReference type="NCBI Taxonomy" id="43137"/>
    <lineage>
        <taxon>Eukaryota</taxon>
        <taxon>Sar</taxon>
        <taxon>Alveolata</taxon>
        <taxon>Ciliophora</taxon>
        <taxon>Intramacronucleata</taxon>
        <taxon>Oligohymenophorea</taxon>
        <taxon>Peniculida</taxon>
        <taxon>Parameciidae</taxon>
        <taxon>Paramecium</taxon>
    </lineage>
</organism>
<evidence type="ECO:0000313" key="2">
    <source>
        <dbReference type="EMBL" id="CAD8178481.1"/>
    </source>
</evidence>
<sequence length="427" mass="49659">MASNDLLEEQNQLAQRILLENPKKTDLEQFNHLSALSDTTSQYIQSNLESGFQGSQKQSSLNSSKNMKIKNNRTIGSLLNSDISNYTLSDDELENEDMSKKDKVNAIEEEEQDIDSDKEIFQIPPNIESLEKPLTYDELNRKCKNLEAEVKKAKQIYEVLLDQTYNDKSKIKTFEAQEKHYNDLISQNATKISSLEEQLSSLQQELQEKNNQQELIIQKQKDKINQIQFKLEQQTQQYNQQIQQFKEQLTQYQNQFSTQEKERQKTNGQKGDLVQNELLKIKDQIIQFLENELAEVMVSCQQPKTKLLSQLKINTNPSEQELKNYSINQNKQKLKNQDQFLSKPPSAKKQLATQDQQKFLTKLFNSQHRQSNSWIAQLNEKNKNMLKSYASSQKNNQSLSNLNCSIIESVDQDCQINDNQLIFNENA</sequence>